<dbReference type="InterPro" id="IPR001005">
    <property type="entry name" value="SANT/Myb"/>
</dbReference>
<reference evidence="4" key="2">
    <citation type="journal article" date="2007" name="Science">
        <title>Draft genome sequence of the sexually transmitted pathogen Trichomonas vaginalis.</title>
        <authorList>
            <person name="Carlton J.M."/>
            <person name="Hirt R.P."/>
            <person name="Silva J.C."/>
            <person name="Delcher A.L."/>
            <person name="Schatz M."/>
            <person name="Zhao Q."/>
            <person name="Wortman J.R."/>
            <person name="Bidwell S.L."/>
            <person name="Alsmark U.C.M."/>
            <person name="Besteiro S."/>
            <person name="Sicheritz-Ponten T."/>
            <person name="Noel C.J."/>
            <person name="Dacks J.B."/>
            <person name="Foster P.G."/>
            <person name="Simillion C."/>
            <person name="Van de Peer Y."/>
            <person name="Miranda-Saavedra D."/>
            <person name="Barton G.J."/>
            <person name="Westrop G.D."/>
            <person name="Mueller S."/>
            <person name="Dessi D."/>
            <person name="Fiori P.L."/>
            <person name="Ren Q."/>
            <person name="Paulsen I."/>
            <person name="Zhang H."/>
            <person name="Bastida-Corcuera F.D."/>
            <person name="Simoes-Barbosa A."/>
            <person name="Brown M.T."/>
            <person name="Hayes R.D."/>
            <person name="Mukherjee M."/>
            <person name="Okumura C.Y."/>
            <person name="Schneider R."/>
            <person name="Smith A.J."/>
            <person name="Vanacova S."/>
            <person name="Villalvazo M."/>
            <person name="Haas B.J."/>
            <person name="Pertea M."/>
            <person name="Feldblyum T.V."/>
            <person name="Utterback T.R."/>
            <person name="Shu C.L."/>
            <person name="Osoegawa K."/>
            <person name="de Jong P.J."/>
            <person name="Hrdy I."/>
            <person name="Horvathova L."/>
            <person name="Zubacova Z."/>
            <person name="Dolezal P."/>
            <person name="Malik S.B."/>
            <person name="Logsdon J.M. Jr."/>
            <person name="Henze K."/>
            <person name="Gupta A."/>
            <person name="Wang C.C."/>
            <person name="Dunne R.L."/>
            <person name="Upcroft J.A."/>
            <person name="Upcroft P."/>
            <person name="White O."/>
            <person name="Salzberg S.L."/>
            <person name="Tang P."/>
            <person name="Chiu C.-H."/>
            <person name="Lee Y.-S."/>
            <person name="Embley T.M."/>
            <person name="Coombs G.H."/>
            <person name="Mottram J.C."/>
            <person name="Tachezy J."/>
            <person name="Fraser-Liggett C.M."/>
            <person name="Johnson P.J."/>
        </authorList>
    </citation>
    <scope>NUCLEOTIDE SEQUENCE [LARGE SCALE GENOMIC DNA]</scope>
    <source>
        <strain evidence="4">G3</strain>
    </source>
</reference>
<dbReference type="InterPro" id="IPR050560">
    <property type="entry name" value="MYB_TF"/>
</dbReference>
<accession>A2DZ31</accession>
<feature type="domain" description="Myb-like" evidence="2">
    <location>
        <begin position="65"/>
        <end position="112"/>
    </location>
</feature>
<feature type="domain" description="HTH myb-type" evidence="3">
    <location>
        <begin position="72"/>
        <end position="119"/>
    </location>
</feature>
<dbReference type="GO" id="GO:0000981">
    <property type="term" value="F:DNA-binding transcription factor activity, RNA polymerase II-specific"/>
    <property type="evidence" value="ECO:0000318"/>
    <property type="project" value="GO_Central"/>
</dbReference>
<dbReference type="GO" id="GO:0006355">
    <property type="term" value="P:regulation of DNA-templated transcription"/>
    <property type="evidence" value="ECO:0000318"/>
    <property type="project" value="GO_Central"/>
</dbReference>
<evidence type="ECO:0000259" key="2">
    <source>
        <dbReference type="PROSITE" id="PS50090"/>
    </source>
</evidence>
<dbReference type="eggNOG" id="KOG0048">
    <property type="taxonomic scope" value="Eukaryota"/>
</dbReference>
<dbReference type="VEuPathDB" id="TrichDB:TVAGG3_0504710"/>
<dbReference type="OrthoDB" id="2143914at2759"/>
<dbReference type="PANTHER" id="PTHR45614:SF25">
    <property type="entry name" value="MYB PROTEIN"/>
    <property type="match status" value="1"/>
</dbReference>
<dbReference type="CDD" id="cd00167">
    <property type="entry name" value="SANT"/>
    <property type="match status" value="2"/>
</dbReference>
<dbReference type="InParanoid" id="A2DZ31"/>
<dbReference type="SUPFAM" id="SSF46689">
    <property type="entry name" value="Homeodomain-like"/>
    <property type="match status" value="1"/>
</dbReference>
<dbReference type="InterPro" id="IPR009057">
    <property type="entry name" value="Homeodomain-like_sf"/>
</dbReference>
<dbReference type="GO" id="GO:0005634">
    <property type="term" value="C:nucleus"/>
    <property type="evidence" value="ECO:0000318"/>
    <property type="project" value="GO_Central"/>
</dbReference>
<organism evidence="4 5">
    <name type="scientific">Trichomonas vaginalis (strain ATCC PRA-98 / G3)</name>
    <dbReference type="NCBI Taxonomy" id="412133"/>
    <lineage>
        <taxon>Eukaryota</taxon>
        <taxon>Metamonada</taxon>
        <taxon>Parabasalia</taxon>
        <taxon>Trichomonadida</taxon>
        <taxon>Trichomonadidae</taxon>
        <taxon>Trichomonas</taxon>
    </lineage>
</organism>
<dbReference type="Pfam" id="PF13921">
    <property type="entry name" value="Myb_DNA-bind_6"/>
    <property type="match status" value="1"/>
</dbReference>
<feature type="domain" description="HTH myb-type" evidence="3">
    <location>
        <begin position="18"/>
        <end position="68"/>
    </location>
</feature>
<dbReference type="AlphaFoldDB" id="A2DZ31"/>
<evidence type="ECO:0000313" key="5">
    <source>
        <dbReference type="Proteomes" id="UP000001542"/>
    </source>
</evidence>
<dbReference type="VEuPathDB" id="TrichDB:TVAG_026280"/>
<reference evidence="4" key="1">
    <citation type="submission" date="2006-10" db="EMBL/GenBank/DDBJ databases">
        <authorList>
            <person name="Amadeo P."/>
            <person name="Zhao Q."/>
            <person name="Wortman J."/>
            <person name="Fraser-Liggett C."/>
            <person name="Carlton J."/>
        </authorList>
    </citation>
    <scope>NUCLEOTIDE SEQUENCE</scope>
    <source>
        <strain evidence="4">G3</strain>
    </source>
</reference>
<dbReference type="RefSeq" id="XP_001326530.1">
    <property type="nucleotide sequence ID" value="XM_001326495.1"/>
</dbReference>
<feature type="region of interest" description="Disordered" evidence="1">
    <location>
        <begin position="1"/>
        <end position="21"/>
    </location>
</feature>
<sequence length="189" mass="22296">MQKFSQPCQRRGNFHSPKKKWTPEEDQLLMNAVKNFPDMKWSSLATQIPGRNGKQCRERWFYMLNPSNDNSPWTNEEDRLLFSLQKNSPNNWAKHATLLKGRSSMAIKNRWRWLKRHHFNPSFSENTDLQIAKAEKEDADDWSPKPLFRKATIELPHPPQLFIEKDLNYDSFSSGHNIKELLSIANMLN</sequence>
<dbReference type="PROSITE" id="PS51294">
    <property type="entry name" value="HTH_MYB"/>
    <property type="match status" value="2"/>
</dbReference>
<dbReference type="STRING" id="5722.A2DZ31"/>
<dbReference type="PANTHER" id="PTHR45614">
    <property type="entry name" value="MYB PROTEIN-RELATED"/>
    <property type="match status" value="1"/>
</dbReference>
<dbReference type="Proteomes" id="UP000001542">
    <property type="component" value="Unassembled WGS sequence"/>
</dbReference>
<gene>
    <name evidence="4" type="ORF">TVAG_026280</name>
</gene>
<feature type="domain" description="Myb-like" evidence="2">
    <location>
        <begin position="18"/>
        <end position="64"/>
    </location>
</feature>
<dbReference type="InterPro" id="IPR017930">
    <property type="entry name" value="Myb_dom"/>
</dbReference>
<keyword evidence="4" id="KW-0238">DNA-binding</keyword>
<dbReference type="KEGG" id="tva:4772295"/>
<dbReference type="PROSITE" id="PS50090">
    <property type="entry name" value="MYB_LIKE"/>
    <property type="match status" value="2"/>
</dbReference>
<dbReference type="SMR" id="A2DZ31"/>
<evidence type="ECO:0000259" key="3">
    <source>
        <dbReference type="PROSITE" id="PS51294"/>
    </source>
</evidence>
<evidence type="ECO:0000256" key="1">
    <source>
        <dbReference type="SAM" id="MobiDB-lite"/>
    </source>
</evidence>
<evidence type="ECO:0000313" key="4">
    <source>
        <dbReference type="EMBL" id="EAY14307.1"/>
    </source>
</evidence>
<keyword evidence="5" id="KW-1185">Reference proteome</keyword>
<dbReference type="EMBL" id="DS113272">
    <property type="protein sequence ID" value="EAY14307.1"/>
    <property type="molecule type" value="Genomic_DNA"/>
</dbReference>
<name>A2DZ31_TRIV3</name>
<dbReference type="GO" id="GO:0000978">
    <property type="term" value="F:RNA polymerase II cis-regulatory region sequence-specific DNA binding"/>
    <property type="evidence" value="ECO:0000318"/>
    <property type="project" value="GO_Central"/>
</dbReference>
<dbReference type="Gene3D" id="1.10.10.60">
    <property type="entry name" value="Homeodomain-like"/>
    <property type="match status" value="2"/>
</dbReference>
<dbReference type="SMART" id="SM00717">
    <property type="entry name" value="SANT"/>
    <property type="match status" value="2"/>
</dbReference>
<proteinExistence type="predicted"/>
<protein>
    <submittedName>
        <fullName evidence="4">Myb-like DNA-binding domain containing protein</fullName>
    </submittedName>
</protein>